<reference evidence="1 2" key="1">
    <citation type="submission" date="2016-10" db="EMBL/GenBank/DDBJ databases">
        <title>Evaluation of Human, Veterinary and Environmental Mycobacterium chelonae Isolates by Core Genome Phylogenomic Analysis, Targeted Gene Comparison, and Anti-microbial Susceptibility Patterns: A Tale of Mistaken Identities.</title>
        <authorList>
            <person name="Fogelson S.B."/>
            <person name="Camus A.C."/>
            <person name="Lorenz W."/>
            <person name="Vasireddy R."/>
            <person name="Vasireddy S."/>
            <person name="Smith T."/>
            <person name="Brown-Elliott B.A."/>
            <person name="Wallace R.J.Jr."/>
            <person name="Hasan N.A."/>
            <person name="Reischl U."/>
            <person name="Sanchez S."/>
        </authorList>
    </citation>
    <scope>NUCLEOTIDE SEQUENCE [LARGE SCALE GENOMIC DNA]</scope>
    <source>
        <strain evidence="1 2">15518</strain>
    </source>
</reference>
<protein>
    <recommendedName>
        <fullName evidence="3">Pyridoxamine 5'-phosphate oxidase family protein</fullName>
    </recommendedName>
</protein>
<dbReference type="Gene3D" id="2.30.110.10">
    <property type="entry name" value="Electron Transport, Fmn-binding Protein, Chain A"/>
    <property type="match status" value="1"/>
</dbReference>
<dbReference type="InterPro" id="IPR024747">
    <property type="entry name" value="Pyridox_Oxase-rel"/>
</dbReference>
<dbReference type="RefSeq" id="WP_070917283.1">
    <property type="nucleotide sequence ID" value="NZ_JBLLJU010000130.1"/>
</dbReference>
<evidence type="ECO:0000313" key="2">
    <source>
        <dbReference type="Proteomes" id="UP000179441"/>
    </source>
</evidence>
<dbReference type="AlphaFoldDB" id="A0A1S1LZ77"/>
<dbReference type="Pfam" id="PF12900">
    <property type="entry name" value="Pyridox_ox_2"/>
    <property type="match status" value="1"/>
</dbReference>
<keyword evidence="2" id="KW-1185">Reference proteome</keyword>
<sequence>MSVRGVDASGEPRHTALDARQAWELLAMEGFGRMACSQDALPSIRVVNHIVDDGLIVVHTRLPSFEGTQSHLRRPTSVVVAYETDHISSEHRCGWSVVVTGLASPVTDPALIARYEERMGPWINAPKCSFISIAAEIVTGTRIHPPGER</sequence>
<name>A0A1S1LZ77_MYCCH</name>
<comment type="caution">
    <text evidence="1">The sequence shown here is derived from an EMBL/GenBank/DDBJ whole genome shotgun (WGS) entry which is preliminary data.</text>
</comment>
<evidence type="ECO:0008006" key="3">
    <source>
        <dbReference type="Google" id="ProtNLM"/>
    </source>
</evidence>
<dbReference type="InterPro" id="IPR012349">
    <property type="entry name" value="Split_barrel_FMN-bd"/>
</dbReference>
<organism evidence="1 2">
    <name type="scientific">Mycobacteroides chelonae</name>
    <name type="common">Mycobacterium chelonae</name>
    <dbReference type="NCBI Taxonomy" id="1774"/>
    <lineage>
        <taxon>Bacteria</taxon>
        <taxon>Bacillati</taxon>
        <taxon>Actinomycetota</taxon>
        <taxon>Actinomycetes</taxon>
        <taxon>Mycobacteriales</taxon>
        <taxon>Mycobacteriaceae</taxon>
        <taxon>Mycobacteroides</taxon>
    </lineage>
</organism>
<dbReference type="SUPFAM" id="SSF50475">
    <property type="entry name" value="FMN-binding split barrel"/>
    <property type="match status" value="1"/>
</dbReference>
<evidence type="ECO:0000313" key="1">
    <source>
        <dbReference type="EMBL" id="OHU75948.1"/>
    </source>
</evidence>
<proteinExistence type="predicted"/>
<dbReference type="Proteomes" id="UP000179441">
    <property type="component" value="Unassembled WGS sequence"/>
</dbReference>
<dbReference type="EMBL" id="MLIS01000024">
    <property type="protein sequence ID" value="OHU75948.1"/>
    <property type="molecule type" value="Genomic_DNA"/>
</dbReference>
<gene>
    <name evidence="1" type="ORF">BKG84_25520</name>
</gene>
<accession>A0A1S1LZ77</accession>